<dbReference type="Proteomes" id="UP000034036">
    <property type="component" value="Unassembled WGS sequence"/>
</dbReference>
<evidence type="ECO:0000313" key="2">
    <source>
        <dbReference type="Proteomes" id="UP000034036"/>
    </source>
</evidence>
<sequence>MKEIGAHKRAEILDDKDINGRYMAMCRDCETCAHAYELTEAETNLSLTPCIIDCANCNKIRHSHDGSPAVPLGGSCNTLLHICPNDGRKWWQMNTHFHLWQHVTSEREWQALRRERTQPSYEFDEW</sequence>
<evidence type="ECO:0000313" key="1">
    <source>
        <dbReference type="EMBL" id="KKS48871.1"/>
    </source>
</evidence>
<gene>
    <name evidence="1" type="ORF">UV11_C0002G0024</name>
</gene>
<accession>A0A0G1BRL4</accession>
<dbReference type="AlphaFoldDB" id="A0A0G1BRL4"/>
<protein>
    <submittedName>
        <fullName evidence="1">Uncharacterized protein</fullName>
    </submittedName>
</protein>
<comment type="caution">
    <text evidence="1">The sequence shown here is derived from an EMBL/GenBank/DDBJ whole genome shotgun (WGS) entry which is preliminary data.</text>
</comment>
<organism evidence="1 2">
    <name type="scientific">Candidatus Giovannonibacteria bacterium GW2011_GWF2_42_19</name>
    <dbReference type="NCBI Taxonomy" id="1618659"/>
    <lineage>
        <taxon>Bacteria</taxon>
        <taxon>Candidatus Giovannoniibacteriota</taxon>
    </lineage>
</organism>
<proteinExistence type="predicted"/>
<name>A0A0G1BRL4_9BACT</name>
<reference evidence="1 2" key="1">
    <citation type="journal article" date="2015" name="Nature">
        <title>rRNA introns, odd ribosomes, and small enigmatic genomes across a large radiation of phyla.</title>
        <authorList>
            <person name="Brown C.T."/>
            <person name="Hug L.A."/>
            <person name="Thomas B.C."/>
            <person name="Sharon I."/>
            <person name="Castelle C.J."/>
            <person name="Singh A."/>
            <person name="Wilkins M.J."/>
            <person name="Williams K.H."/>
            <person name="Banfield J.F."/>
        </authorList>
    </citation>
    <scope>NUCLEOTIDE SEQUENCE [LARGE SCALE GENOMIC DNA]</scope>
</reference>
<dbReference type="EMBL" id="LCDF01000002">
    <property type="protein sequence ID" value="KKS48871.1"/>
    <property type="molecule type" value="Genomic_DNA"/>
</dbReference>